<dbReference type="PANTHER" id="PTHR24567:SF74">
    <property type="entry name" value="HTH-TYPE TRANSCRIPTIONAL REGULATOR ARCR"/>
    <property type="match status" value="1"/>
</dbReference>
<dbReference type="RefSeq" id="WP_092422181.1">
    <property type="nucleotide sequence ID" value="NZ_FNCL01000002.1"/>
</dbReference>
<dbReference type="GO" id="GO:0003677">
    <property type="term" value="F:DNA binding"/>
    <property type="evidence" value="ECO:0007669"/>
    <property type="project" value="UniProtKB-KW"/>
</dbReference>
<gene>
    <name evidence="6" type="ORF">SAMN04488050_101837</name>
</gene>
<dbReference type="Gene3D" id="2.60.120.10">
    <property type="entry name" value="Jelly Rolls"/>
    <property type="match status" value="1"/>
</dbReference>
<dbReference type="OrthoDB" id="5290098at2"/>
<dbReference type="PANTHER" id="PTHR24567">
    <property type="entry name" value="CRP FAMILY TRANSCRIPTIONAL REGULATORY PROTEIN"/>
    <property type="match status" value="1"/>
</dbReference>
<dbReference type="InterPro" id="IPR036388">
    <property type="entry name" value="WH-like_DNA-bd_sf"/>
</dbReference>
<keyword evidence="7" id="KW-1185">Reference proteome</keyword>
<feature type="domain" description="Cyclic nucleotide-binding" evidence="4">
    <location>
        <begin position="15"/>
        <end position="110"/>
    </location>
</feature>
<keyword evidence="2" id="KW-0238">DNA-binding</keyword>
<evidence type="ECO:0000256" key="3">
    <source>
        <dbReference type="ARBA" id="ARBA00023163"/>
    </source>
</evidence>
<evidence type="ECO:0000313" key="6">
    <source>
        <dbReference type="EMBL" id="SFS45051.1"/>
    </source>
</evidence>
<dbReference type="InterPro" id="IPR000595">
    <property type="entry name" value="cNMP-bd_dom"/>
</dbReference>
<proteinExistence type="predicted"/>
<dbReference type="SMART" id="SM00419">
    <property type="entry name" value="HTH_CRP"/>
    <property type="match status" value="1"/>
</dbReference>
<dbReference type="Pfam" id="PF13545">
    <property type="entry name" value="HTH_Crp_2"/>
    <property type="match status" value="1"/>
</dbReference>
<dbReference type="InterPro" id="IPR050397">
    <property type="entry name" value="Env_Response_Regulators"/>
</dbReference>
<evidence type="ECO:0000256" key="2">
    <source>
        <dbReference type="ARBA" id="ARBA00023125"/>
    </source>
</evidence>
<dbReference type="SUPFAM" id="SSF46785">
    <property type="entry name" value="Winged helix' DNA-binding domain"/>
    <property type="match status" value="1"/>
</dbReference>
<dbReference type="Pfam" id="PF00027">
    <property type="entry name" value="cNMP_binding"/>
    <property type="match status" value="1"/>
</dbReference>
<dbReference type="InterPro" id="IPR018490">
    <property type="entry name" value="cNMP-bd_dom_sf"/>
</dbReference>
<sequence length="219" mass="24291">MTTPINFAPLLACPLLDGLTNAQKEAFFADCTVQRYEAPTDILRQGETTPVMYLIAQGRVEVIYLDKQGNAAVLHVAGPGEVLGEVEGLSGTTCSSSCRTLPDAVVLAVSFDLLLKHIPPAQLLRNSAAIMQTRLTRDNELRAIAQFFSVEERLRMYLYQFTNEQHPEARLSQSYLASMVGCSRQTINKLLGDLRRDGVIELRRGAIAVIDRERLKIEV</sequence>
<name>A0A1I6PXU7_9RHOB</name>
<dbReference type="PROSITE" id="PS51063">
    <property type="entry name" value="HTH_CRP_2"/>
    <property type="match status" value="1"/>
</dbReference>
<dbReference type="PROSITE" id="PS50042">
    <property type="entry name" value="CNMP_BINDING_3"/>
    <property type="match status" value="1"/>
</dbReference>
<evidence type="ECO:0000256" key="1">
    <source>
        <dbReference type="ARBA" id="ARBA00023015"/>
    </source>
</evidence>
<dbReference type="CDD" id="cd00038">
    <property type="entry name" value="CAP_ED"/>
    <property type="match status" value="1"/>
</dbReference>
<evidence type="ECO:0000259" key="4">
    <source>
        <dbReference type="PROSITE" id="PS50042"/>
    </source>
</evidence>
<dbReference type="Gene3D" id="1.10.10.10">
    <property type="entry name" value="Winged helix-like DNA-binding domain superfamily/Winged helix DNA-binding domain"/>
    <property type="match status" value="1"/>
</dbReference>
<dbReference type="GO" id="GO:0005829">
    <property type="term" value="C:cytosol"/>
    <property type="evidence" value="ECO:0007669"/>
    <property type="project" value="TreeGrafter"/>
</dbReference>
<evidence type="ECO:0000313" key="7">
    <source>
        <dbReference type="Proteomes" id="UP000199392"/>
    </source>
</evidence>
<keyword evidence="1" id="KW-0805">Transcription regulation</keyword>
<dbReference type="SMART" id="SM00100">
    <property type="entry name" value="cNMP"/>
    <property type="match status" value="1"/>
</dbReference>
<organism evidence="6 7">
    <name type="scientific">Alloyangia pacifica</name>
    <dbReference type="NCBI Taxonomy" id="311180"/>
    <lineage>
        <taxon>Bacteria</taxon>
        <taxon>Pseudomonadati</taxon>
        <taxon>Pseudomonadota</taxon>
        <taxon>Alphaproteobacteria</taxon>
        <taxon>Rhodobacterales</taxon>
        <taxon>Roseobacteraceae</taxon>
        <taxon>Alloyangia</taxon>
    </lineage>
</organism>
<keyword evidence="3" id="KW-0804">Transcription</keyword>
<dbReference type="GO" id="GO:0003700">
    <property type="term" value="F:DNA-binding transcription factor activity"/>
    <property type="evidence" value="ECO:0007669"/>
    <property type="project" value="TreeGrafter"/>
</dbReference>
<reference evidence="7" key="1">
    <citation type="submission" date="2016-10" db="EMBL/GenBank/DDBJ databases">
        <authorList>
            <person name="Varghese N."/>
            <person name="Submissions S."/>
        </authorList>
    </citation>
    <scope>NUCLEOTIDE SEQUENCE [LARGE SCALE GENOMIC DNA]</scope>
    <source>
        <strain evidence="7">DSM 26894</strain>
    </source>
</reference>
<protein>
    <submittedName>
        <fullName evidence="6">Cyclic nucleotide-binding domain-containing protein</fullName>
    </submittedName>
</protein>
<dbReference type="InterPro" id="IPR012318">
    <property type="entry name" value="HTH_CRP"/>
</dbReference>
<dbReference type="Proteomes" id="UP000199392">
    <property type="component" value="Unassembled WGS sequence"/>
</dbReference>
<dbReference type="SUPFAM" id="SSF51206">
    <property type="entry name" value="cAMP-binding domain-like"/>
    <property type="match status" value="1"/>
</dbReference>
<dbReference type="InterPro" id="IPR014710">
    <property type="entry name" value="RmlC-like_jellyroll"/>
</dbReference>
<dbReference type="EMBL" id="FOZW01000001">
    <property type="protein sequence ID" value="SFS45051.1"/>
    <property type="molecule type" value="Genomic_DNA"/>
</dbReference>
<accession>A0A1I6PXU7</accession>
<feature type="domain" description="HTH crp-type" evidence="5">
    <location>
        <begin position="148"/>
        <end position="213"/>
    </location>
</feature>
<evidence type="ECO:0000259" key="5">
    <source>
        <dbReference type="PROSITE" id="PS51063"/>
    </source>
</evidence>
<dbReference type="STRING" id="311180.SAMN04488050_101837"/>
<dbReference type="AlphaFoldDB" id="A0A1I6PXU7"/>
<dbReference type="InterPro" id="IPR036390">
    <property type="entry name" value="WH_DNA-bd_sf"/>
</dbReference>